<evidence type="ECO:0000256" key="1">
    <source>
        <dbReference type="SAM" id="Phobius"/>
    </source>
</evidence>
<protein>
    <submittedName>
        <fullName evidence="2">Uncharacterized protein</fullName>
    </submittedName>
</protein>
<sequence length="99" mass="10501">MEHVPCPACGQEATVLHDGAIYCRAEGRIVPRGLAADAALARGRHRLHERHPPDGVAEAHWRSTGEKLSAFGVFNLVLLILVMATLAAAVAGFVVVVLV</sequence>
<keyword evidence="1" id="KW-0812">Transmembrane</keyword>
<dbReference type="Proteomes" id="UP001162834">
    <property type="component" value="Chromosome"/>
</dbReference>
<gene>
    <name evidence="2" type="ORF">DSM104329_00171</name>
</gene>
<dbReference type="RefSeq" id="WP_259313498.1">
    <property type="nucleotide sequence ID" value="NZ_CP087164.1"/>
</dbReference>
<keyword evidence="1" id="KW-0472">Membrane</keyword>
<evidence type="ECO:0000313" key="2">
    <source>
        <dbReference type="EMBL" id="UGS33806.1"/>
    </source>
</evidence>
<keyword evidence="3" id="KW-1185">Reference proteome</keyword>
<organism evidence="2 3">
    <name type="scientific">Capillimicrobium parvum</name>
    <dbReference type="NCBI Taxonomy" id="2884022"/>
    <lineage>
        <taxon>Bacteria</taxon>
        <taxon>Bacillati</taxon>
        <taxon>Actinomycetota</taxon>
        <taxon>Thermoleophilia</taxon>
        <taxon>Solirubrobacterales</taxon>
        <taxon>Capillimicrobiaceae</taxon>
        <taxon>Capillimicrobium</taxon>
    </lineage>
</organism>
<dbReference type="KEGG" id="sbae:DSM104329_00171"/>
<accession>A0A9E6XS65</accession>
<dbReference type="EMBL" id="CP087164">
    <property type="protein sequence ID" value="UGS33806.1"/>
    <property type="molecule type" value="Genomic_DNA"/>
</dbReference>
<feature type="transmembrane region" description="Helical" evidence="1">
    <location>
        <begin position="73"/>
        <end position="98"/>
    </location>
</feature>
<name>A0A9E6XS65_9ACTN</name>
<evidence type="ECO:0000313" key="3">
    <source>
        <dbReference type="Proteomes" id="UP001162834"/>
    </source>
</evidence>
<reference evidence="2" key="1">
    <citation type="journal article" date="2022" name="Int. J. Syst. Evol. Microbiol.">
        <title>Pseudomonas aegrilactucae sp. nov. and Pseudomonas morbosilactucae sp. nov., pathogens causing bacterial rot of lettuce in Japan.</title>
        <authorList>
            <person name="Sawada H."/>
            <person name="Fujikawa T."/>
            <person name="Satou M."/>
        </authorList>
    </citation>
    <scope>NUCLEOTIDE SEQUENCE</scope>
    <source>
        <strain evidence="2">0166_1</strain>
    </source>
</reference>
<dbReference type="AlphaFoldDB" id="A0A9E6XS65"/>
<proteinExistence type="predicted"/>
<keyword evidence="1" id="KW-1133">Transmembrane helix</keyword>